<keyword evidence="3" id="KW-0536">Nodulation</keyword>
<comment type="caution">
    <text evidence="7">The sequence shown here is derived from an EMBL/GenBank/DDBJ whole genome shotgun (WGS) entry which is preliminary data.</text>
</comment>
<keyword evidence="5" id="KW-0067">ATP-binding</keyword>
<dbReference type="OrthoDB" id="9778547at2"/>
<keyword evidence="8" id="KW-1185">Reference proteome</keyword>
<evidence type="ECO:0000256" key="1">
    <source>
        <dbReference type="ARBA" id="ARBA00005417"/>
    </source>
</evidence>
<dbReference type="PATRIC" id="fig|1581420.6.peg.2035"/>
<dbReference type="InterPro" id="IPR025302">
    <property type="entry name" value="DrrA1/2-like_C"/>
</dbReference>
<dbReference type="SUPFAM" id="SSF52540">
    <property type="entry name" value="P-loop containing nucleoside triphosphate hydrolases"/>
    <property type="match status" value="1"/>
</dbReference>
<reference evidence="7 8" key="1">
    <citation type="submission" date="2015-04" db="EMBL/GenBank/DDBJ databases">
        <title>The draft genome sequence of Erythrobacter luteus KA37.</title>
        <authorList>
            <person name="Zhuang L."/>
            <person name="Liu Y."/>
            <person name="Shao Z."/>
        </authorList>
    </citation>
    <scope>NUCLEOTIDE SEQUENCE [LARGE SCALE GENOMIC DNA]</scope>
    <source>
        <strain evidence="7 8">KA37</strain>
    </source>
</reference>
<evidence type="ECO:0000256" key="4">
    <source>
        <dbReference type="ARBA" id="ARBA00022741"/>
    </source>
</evidence>
<dbReference type="Gene3D" id="3.40.50.300">
    <property type="entry name" value="P-loop containing nucleotide triphosphate hydrolases"/>
    <property type="match status" value="1"/>
</dbReference>
<evidence type="ECO:0000313" key="8">
    <source>
        <dbReference type="Proteomes" id="UP000053464"/>
    </source>
</evidence>
<dbReference type="InterPro" id="IPR003439">
    <property type="entry name" value="ABC_transporter-like_ATP-bd"/>
</dbReference>
<dbReference type="Proteomes" id="UP000053464">
    <property type="component" value="Unassembled WGS sequence"/>
</dbReference>
<evidence type="ECO:0000256" key="5">
    <source>
        <dbReference type="ARBA" id="ARBA00022840"/>
    </source>
</evidence>
<dbReference type="GO" id="GO:0005524">
    <property type="term" value="F:ATP binding"/>
    <property type="evidence" value="ECO:0007669"/>
    <property type="project" value="UniProtKB-KW"/>
</dbReference>
<dbReference type="Pfam" id="PF13732">
    <property type="entry name" value="DrrA1-3_C"/>
    <property type="match status" value="1"/>
</dbReference>
<evidence type="ECO:0000313" key="7">
    <source>
        <dbReference type="EMBL" id="KLE34522.1"/>
    </source>
</evidence>
<accession>A0A0G9MUV5</accession>
<dbReference type="SMART" id="SM00382">
    <property type="entry name" value="AAA"/>
    <property type="match status" value="1"/>
</dbReference>
<dbReference type="PROSITE" id="PS00211">
    <property type="entry name" value="ABC_TRANSPORTER_1"/>
    <property type="match status" value="1"/>
</dbReference>
<dbReference type="InterPro" id="IPR017871">
    <property type="entry name" value="ABC_transporter-like_CS"/>
</dbReference>
<comment type="similarity">
    <text evidence="1">Belongs to the ABC transporter superfamily.</text>
</comment>
<dbReference type="Pfam" id="PF00005">
    <property type="entry name" value="ABC_tran"/>
    <property type="match status" value="1"/>
</dbReference>
<evidence type="ECO:0000256" key="2">
    <source>
        <dbReference type="ARBA" id="ARBA00022448"/>
    </source>
</evidence>
<dbReference type="PANTHER" id="PTHR42711">
    <property type="entry name" value="ABC TRANSPORTER ATP-BINDING PROTEIN"/>
    <property type="match status" value="1"/>
</dbReference>
<dbReference type="EMBL" id="LBHB01000002">
    <property type="protein sequence ID" value="KLE34522.1"/>
    <property type="molecule type" value="Genomic_DNA"/>
</dbReference>
<evidence type="ECO:0000259" key="6">
    <source>
        <dbReference type="PROSITE" id="PS50893"/>
    </source>
</evidence>
<feature type="domain" description="ABC transporter" evidence="6">
    <location>
        <begin position="6"/>
        <end position="233"/>
    </location>
</feature>
<dbReference type="InterPro" id="IPR027417">
    <property type="entry name" value="P-loop_NTPase"/>
</dbReference>
<dbReference type="GO" id="GO:0016887">
    <property type="term" value="F:ATP hydrolysis activity"/>
    <property type="evidence" value="ECO:0007669"/>
    <property type="project" value="InterPro"/>
</dbReference>
<protein>
    <recommendedName>
        <fullName evidence="6">ABC transporter domain-containing protein</fullName>
    </recommendedName>
</protein>
<keyword evidence="2" id="KW-0813">Transport</keyword>
<proteinExistence type="inferred from homology"/>
<dbReference type="STRING" id="1581420.AAW00_09920"/>
<dbReference type="PANTHER" id="PTHR42711:SF5">
    <property type="entry name" value="ABC TRANSPORTER ATP-BINDING PROTEIN NATA"/>
    <property type="match status" value="1"/>
</dbReference>
<evidence type="ECO:0000256" key="3">
    <source>
        <dbReference type="ARBA" id="ARBA00022458"/>
    </source>
</evidence>
<dbReference type="PROSITE" id="PS50893">
    <property type="entry name" value="ABC_TRANSPORTER_2"/>
    <property type="match status" value="1"/>
</dbReference>
<dbReference type="InterPro" id="IPR003593">
    <property type="entry name" value="AAA+_ATPase"/>
</dbReference>
<dbReference type="AlphaFoldDB" id="A0A0G9MUV5"/>
<name>A0A0G9MUV5_9SPHN</name>
<sequence length="312" mass="32723">MPASALAFEAVTKQFGTLTAVDDLSFAVPEGSVFGFLGGNGAGKTTSLRMALDILTPTAGRIDVLGQPPSRENAAAIGFLPEERGLYKKMSVLDTIVYFGRLKRMEAGAAKASAMALLERLGLADRAKAPIEKLSKGMAQKVQVATALVNSPGLLMLDEPFSGLDPVNQAMLEDLIADAAKGGATVIFSTHVMQHAERLCDRLLLLARGTKRFEGTLDEARGALPFRLVLAARGDPAGLPGVMKATRTGGDGDWGEYAVEMADGAAPEGLLAHCTANGVALNRFDVHRPSLHEAFIHFVGSDPATPAGEAAR</sequence>
<dbReference type="InterPro" id="IPR050763">
    <property type="entry name" value="ABC_transporter_ATP-binding"/>
</dbReference>
<organism evidence="7 8">
    <name type="scientific">Aurantiacibacter luteus</name>
    <dbReference type="NCBI Taxonomy" id="1581420"/>
    <lineage>
        <taxon>Bacteria</taxon>
        <taxon>Pseudomonadati</taxon>
        <taxon>Pseudomonadota</taxon>
        <taxon>Alphaproteobacteria</taxon>
        <taxon>Sphingomonadales</taxon>
        <taxon>Erythrobacteraceae</taxon>
        <taxon>Aurantiacibacter</taxon>
    </lineage>
</organism>
<keyword evidence="4" id="KW-0547">Nucleotide-binding</keyword>
<gene>
    <name evidence="7" type="ORF">AAW00_09920</name>
</gene>